<reference evidence="1" key="1">
    <citation type="submission" date="2010-04" db="EMBL/GenBank/DDBJ databases">
        <authorList>
            <person name="Reid K.E."/>
            <person name="Liao N."/>
            <person name="Chan S."/>
            <person name="Docking R."/>
            <person name="Taylor G."/>
            <person name="Moore R."/>
            <person name="Mayo M."/>
            <person name="Munro S."/>
            <person name="King J."/>
            <person name="Yanchuk A."/>
            <person name="Holt R."/>
            <person name="Jones S."/>
            <person name="Marra M."/>
            <person name="Ritland C.E."/>
            <person name="Ritland K."/>
            <person name="Bohlmann J."/>
        </authorList>
    </citation>
    <scope>NUCLEOTIDE SEQUENCE</scope>
    <source>
        <tissue evidence="1">Buds collected with no treatment. Collection October 2007</tissue>
    </source>
</reference>
<protein>
    <submittedName>
        <fullName evidence="1">Uncharacterized protein</fullName>
    </submittedName>
</protein>
<name>D5A827_PICSI</name>
<evidence type="ECO:0000313" key="1">
    <source>
        <dbReference type="EMBL" id="ADE75696.1"/>
    </source>
</evidence>
<proteinExistence type="evidence at transcript level"/>
<sequence length="66" mass="6957">MAKSRKGAMTILSRIIYGGRHASGCGGMARSRKGAMTSSVGNIEGYLSGKLNSSHFHHTMKCSQGV</sequence>
<accession>D5A827</accession>
<dbReference type="AlphaFoldDB" id="D5A827"/>
<organism evidence="1">
    <name type="scientific">Picea sitchensis</name>
    <name type="common">Sitka spruce</name>
    <name type="synonym">Pinus sitchensis</name>
    <dbReference type="NCBI Taxonomy" id="3332"/>
    <lineage>
        <taxon>Eukaryota</taxon>
        <taxon>Viridiplantae</taxon>
        <taxon>Streptophyta</taxon>
        <taxon>Embryophyta</taxon>
        <taxon>Tracheophyta</taxon>
        <taxon>Spermatophyta</taxon>
        <taxon>Pinopsida</taxon>
        <taxon>Pinidae</taxon>
        <taxon>Conifers I</taxon>
        <taxon>Pinales</taxon>
        <taxon>Pinaceae</taxon>
        <taxon>Picea</taxon>
    </lineage>
</organism>
<dbReference type="EMBL" id="BT122307">
    <property type="protein sequence ID" value="ADE75696.1"/>
    <property type="molecule type" value="mRNA"/>
</dbReference>